<sequence>MSDFPLSNPAQMLAIYSGLCGLLYVETDGFRRDLPVLNAIPILSLAILTLTLRMKTPAKQFTALSFCAFAIGVYLHTSEWRNNLQFTCAVFTIAQALYALSFIGYVQRMWHGCAIAVTVYLIAFLYFCFADMIRSIPTLVISLSVNLIVAAVSLIAAGSVWLYGSKGVNAQQAALLRFLGLLLFMLLTSLKALNLFGKQFDKSNYLCSVLFYIAQPLMFFANERAF</sequence>
<name>A0A0N5CVH4_THECL</name>
<feature type="transmembrane region" description="Helical" evidence="9">
    <location>
        <begin position="174"/>
        <end position="193"/>
    </location>
</feature>
<gene>
    <name evidence="10" type="ORF">TCLT_LOCUS4295</name>
</gene>
<comment type="subcellular location">
    <subcellularLocation>
        <location evidence="1">Membrane</location>
        <topology evidence="1">Multi-pass membrane protein</topology>
    </subcellularLocation>
</comment>
<keyword evidence="11" id="KW-1185">Reference proteome</keyword>
<dbReference type="InterPro" id="IPR012506">
    <property type="entry name" value="TMEM86B-like"/>
</dbReference>
<protein>
    <recommendedName>
        <fullName evidence="6">lysoplasmalogenase</fullName>
        <ecNumber evidence="6">3.3.2.2</ecNumber>
    </recommendedName>
</protein>
<dbReference type="GO" id="GO:0016020">
    <property type="term" value="C:membrane"/>
    <property type="evidence" value="ECO:0007669"/>
    <property type="project" value="UniProtKB-SubCell"/>
</dbReference>
<evidence type="ECO:0000256" key="3">
    <source>
        <dbReference type="ARBA" id="ARBA00022692"/>
    </source>
</evidence>
<dbReference type="OrthoDB" id="5864807at2759"/>
<evidence type="ECO:0000313" key="11">
    <source>
        <dbReference type="Proteomes" id="UP000276776"/>
    </source>
</evidence>
<evidence type="ECO:0000256" key="1">
    <source>
        <dbReference type="ARBA" id="ARBA00004141"/>
    </source>
</evidence>
<feature type="transmembrane region" description="Helical" evidence="9">
    <location>
        <begin position="60"/>
        <end position="77"/>
    </location>
</feature>
<dbReference type="EC" id="3.3.2.2" evidence="6"/>
<accession>A0A0N5CVH4</accession>
<comment type="catalytic activity">
    <reaction evidence="7">
        <text>a 1-O-(1Z-alkenyl)-sn-glycero-3-phosphoethanolamine + H2O = a 2,3-saturated aldehyde + sn-glycero-3-phosphoethanolamine</text>
        <dbReference type="Rhea" id="RHEA:16905"/>
        <dbReference type="ChEBI" id="CHEBI:15377"/>
        <dbReference type="ChEBI" id="CHEBI:73359"/>
        <dbReference type="ChEBI" id="CHEBI:77288"/>
        <dbReference type="ChEBI" id="CHEBI:143890"/>
        <dbReference type="EC" id="3.3.2.2"/>
    </reaction>
</comment>
<evidence type="ECO:0000256" key="6">
    <source>
        <dbReference type="ARBA" id="ARBA00035673"/>
    </source>
</evidence>
<organism evidence="12">
    <name type="scientific">Thelazia callipaeda</name>
    <name type="common">Oriental eyeworm</name>
    <name type="synonym">Parasitic nematode</name>
    <dbReference type="NCBI Taxonomy" id="103827"/>
    <lineage>
        <taxon>Eukaryota</taxon>
        <taxon>Metazoa</taxon>
        <taxon>Ecdysozoa</taxon>
        <taxon>Nematoda</taxon>
        <taxon>Chromadorea</taxon>
        <taxon>Rhabditida</taxon>
        <taxon>Spirurina</taxon>
        <taxon>Spiruromorpha</taxon>
        <taxon>Thelazioidea</taxon>
        <taxon>Thelaziidae</taxon>
        <taxon>Thelazia</taxon>
    </lineage>
</organism>
<keyword evidence="5 9" id="KW-0472">Membrane</keyword>
<keyword evidence="4 9" id="KW-1133">Transmembrane helix</keyword>
<dbReference type="EMBL" id="UYYF01004283">
    <property type="protein sequence ID" value="VDN01385.1"/>
    <property type="molecule type" value="Genomic_DNA"/>
</dbReference>
<evidence type="ECO:0000256" key="4">
    <source>
        <dbReference type="ARBA" id="ARBA00022989"/>
    </source>
</evidence>
<dbReference type="WBParaSite" id="TCLT_0000430601-mRNA-1">
    <property type="protein sequence ID" value="TCLT_0000430601-mRNA-1"/>
    <property type="gene ID" value="TCLT_0000430601"/>
</dbReference>
<feature type="transmembrane region" description="Helical" evidence="9">
    <location>
        <begin position="109"/>
        <end position="127"/>
    </location>
</feature>
<dbReference type="OMA" id="CFVDLFW"/>
<reference evidence="10 11" key="2">
    <citation type="submission" date="2018-11" db="EMBL/GenBank/DDBJ databases">
        <authorList>
            <consortium name="Pathogen Informatics"/>
        </authorList>
    </citation>
    <scope>NUCLEOTIDE SEQUENCE [LARGE SCALE GENOMIC DNA]</scope>
</reference>
<keyword evidence="3 9" id="KW-0812">Transmembrane</keyword>
<reference evidence="12" key="1">
    <citation type="submission" date="2017-02" db="UniProtKB">
        <authorList>
            <consortium name="WormBaseParasite"/>
        </authorList>
    </citation>
    <scope>IDENTIFICATION</scope>
</reference>
<evidence type="ECO:0000313" key="12">
    <source>
        <dbReference type="WBParaSite" id="TCLT_0000430601-mRNA-1"/>
    </source>
</evidence>
<evidence type="ECO:0000256" key="5">
    <source>
        <dbReference type="ARBA" id="ARBA00023136"/>
    </source>
</evidence>
<evidence type="ECO:0000256" key="9">
    <source>
        <dbReference type="SAM" id="Phobius"/>
    </source>
</evidence>
<dbReference type="Pfam" id="PF07947">
    <property type="entry name" value="YhhN"/>
    <property type="match status" value="1"/>
</dbReference>
<feature type="transmembrane region" description="Helical" evidence="9">
    <location>
        <begin position="139"/>
        <end position="162"/>
    </location>
</feature>
<evidence type="ECO:0000256" key="2">
    <source>
        <dbReference type="ARBA" id="ARBA00007375"/>
    </source>
</evidence>
<dbReference type="AlphaFoldDB" id="A0A0N5CVH4"/>
<comment type="catalytic activity">
    <reaction evidence="8">
        <text>a 1-O-(1Z-alkenyl)-sn-glycero-3-phosphocholine + H2O = a 2,3-saturated aldehyde + sn-glycerol 3-phosphocholine</text>
        <dbReference type="Rhea" id="RHEA:22544"/>
        <dbReference type="ChEBI" id="CHEBI:15377"/>
        <dbReference type="ChEBI" id="CHEBI:16870"/>
        <dbReference type="ChEBI" id="CHEBI:73359"/>
        <dbReference type="ChEBI" id="CHEBI:77287"/>
        <dbReference type="EC" id="3.3.2.2"/>
    </reaction>
</comment>
<comment type="similarity">
    <text evidence="2">Belongs to the TMEM86 family.</text>
</comment>
<feature type="transmembrane region" description="Helical" evidence="9">
    <location>
        <begin position="205"/>
        <end position="221"/>
    </location>
</feature>
<dbReference type="STRING" id="103827.A0A0N5CVH4"/>
<feature type="transmembrane region" description="Helical" evidence="9">
    <location>
        <begin position="36"/>
        <end position="54"/>
    </location>
</feature>
<feature type="transmembrane region" description="Helical" evidence="9">
    <location>
        <begin position="6"/>
        <end position="24"/>
    </location>
</feature>
<evidence type="ECO:0000313" key="10">
    <source>
        <dbReference type="EMBL" id="VDN01385.1"/>
    </source>
</evidence>
<dbReference type="Proteomes" id="UP000276776">
    <property type="component" value="Unassembled WGS sequence"/>
</dbReference>
<proteinExistence type="inferred from homology"/>
<evidence type="ECO:0000256" key="8">
    <source>
        <dbReference type="ARBA" id="ARBA00049560"/>
    </source>
</evidence>
<evidence type="ECO:0000256" key="7">
    <source>
        <dbReference type="ARBA" id="ARBA00049458"/>
    </source>
</evidence>
<dbReference type="GO" id="GO:0047408">
    <property type="term" value="F:alkenylglycerophosphocholine hydrolase activity"/>
    <property type="evidence" value="ECO:0007669"/>
    <property type="project" value="UniProtKB-EC"/>
</dbReference>
<feature type="transmembrane region" description="Helical" evidence="9">
    <location>
        <begin position="84"/>
        <end position="103"/>
    </location>
</feature>